<dbReference type="AlphaFoldDB" id="A0A8I6XIK2"/>
<dbReference type="CDD" id="cd00684">
    <property type="entry name" value="Terpene_cyclase_plant_C1"/>
    <property type="match status" value="1"/>
</dbReference>
<dbReference type="FunFam" id="1.50.10.130:FF:000003">
    <property type="entry name" value="Ent-cassa-12,15-diene synthase"/>
    <property type="match status" value="1"/>
</dbReference>
<feature type="domain" description="Terpene synthase metal-binding" evidence="7">
    <location>
        <begin position="539"/>
        <end position="778"/>
    </location>
</feature>
<accession>A0A8I6XIK2</accession>
<dbReference type="Gene3D" id="1.50.10.130">
    <property type="entry name" value="Terpene synthase, N-terminal domain"/>
    <property type="match status" value="1"/>
</dbReference>
<dbReference type="GO" id="GO:0016102">
    <property type="term" value="P:diterpenoid biosynthetic process"/>
    <property type="evidence" value="ECO:0000318"/>
    <property type="project" value="GO_Central"/>
</dbReference>
<reference evidence="9" key="1">
    <citation type="journal article" date="2012" name="Nature">
        <title>A physical, genetic and functional sequence assembly of the barley genome.</title>
        <authorList>
            <consortium name="The International Barley Genome Sequencing Consortium"/>
            <person name="Mayer K.F."/>
            <person name="Waugh R."/>
            <person name="Brown J.W."/>
            <person name="Schulman A."/>
            <person name="Langridge P."/>
            <person name="Platzer M."/>
            <person name="Fincher G.B."/>
            <person name="Muehlbauer G.J."/>
            <person name="Sato K."/>
            <person name="Close T.J."/>
            <person name="Wise R.P."/>
            <person name="Stein N."/>
        </authorList>
    </citation>
    <scope>NUCLEOTIDE SEQUENCE [LARGE SCALE GENOMIC DNA]</scope>
    <source>
        <strain evidence="9">cv. Morex</strain>
    </source>
</reference>
<dbReference type="PANTHER" id="PTHR31739:SF3">
    <property type="entry name" value="ENT-KAUR-16-ENE SYNTHASE, CHLOROPLASTIC"/>
    <property type="match status" value="1"/>
</dbReference>
<dbReference type="Pfam" id="PF01397">
    <property type="entry name" value="Terpene_synth"/>
    <property type="match status" value="1"/>
</dbReference>
<dbReference type="Gramene" id="HORVU.MOREX.r2.5HG0414400.1">
    <property type="protein sequence ID" value="HORVU.MOREX.r2.5HG0414400.1"/>
    <property type="gene ID" value="HORVU.MOREX.r2.5HG0414400"/>
</dbReference>
<dbReference type="GeneID" id="123397496"/>
<keyword evidence="9" id="KW-1185">Reference proteome</keyword>
<gene>
    <name evidence="8" type="primary">LOC123397496</name>
</gene>
<dbReference type="SFLD" id="SFLDG01014">
    <property type="entry name" value="Terpene_Cyclase_Like_1_N-term"/>
    <property type="match status" value="1"/>
</dbReference>
<evidence type="ECO:0000313" key="9">
    <source>
        <dbReference type="Proteomes" id="UP000011116"/>
    </source>
</evidence>
<comment type="similarity">
    <text evidence="2">Belongs to the terpene synthase family.</text>
</comment>
<dbReference type="InterPro" id="IPR044814">
    <property type="entry name" value="Terpene_cyclase_plant_C1"/>
</dbReference>
<dbReference type="InterPro" id="IPR008930">
    <property type="entry name" value="Terpenoid_cyclase/PrenylTrfase"/>
</dbReference>
<dbReference type="OrthoDB" id="2343925at2759"/>
<reference evidence="8" key="3">
    <citation type="submission" date="2022-01" db="UniProtKB">
        <authorList>
            <consortium name="EnsemblPlants"/>
        </authorList>
    </citation>
    <scope>IDENTIFICATION</scope>
    <source>
        <strain evidence="8">subsp. vulgare</strain>
    </source>
</reference>
<dbReference type="KEGG" id="hvg:123397496"/>
<dbReference type="GO" id="GO:0010333">
    <property type="term" value="F:terpene synthase activity"/>
    <property type="evidence" value="ECO:0000318"/>
    <property type="project" value="GO_Central"/>
</dbReference>
<evidence type="ECO:0000256" key="4">
    <source>
        <dbReference type="ARBA" id="ARBA00022842"/>
    </source>
</evidence>
<dbReference type="Gene3D" id="1.50.10.160">
    <property type="match status" value="1"/>
</dbReference>
<dbReference type="RefSeq" id="XP_044947960.1">
    <property type="nucleotide sequence ID" value="XM_045092025.1"/>
</dbReference>
<dbReference type="InterPro" id="IPR036965">
    <property type="entry name" value="Terpene_synth_N_sf"/>
</dbReference>
<dbReference type="InterPro" id="IPR001906">
    <property type="entry name" value="Terpene_synth_N"/>
</dbReference>
<dbReference type="InterPro" id="IPR050148">
    <property type="entry name" value="Terpene_synthase-like"/>
</dbReference>
<dbReference type="Gene3D" id="1.10.600.10">
    <property type="entry name" value="Farnesyl Diphosphate Synthase"/>
    <property type="match status" value="1"/>
</dbReference>
<evidence type="ECO:0000259" key="6">
    <source>
        <dbReference type="Pfam" id="PF01397"/>
    </source>
</evidence>
<dbReference type="FunFam" id="1.50.10.160:FF:000002">
    <property type="entry name" value="cis-abienol synthase, chloroplastic"/>
    <property type="match status" value="1"/>
</dbReference>
<dbReference type="SUPFAM" id="SSF48239">
    <property type="entry name" value="Terpenoid cyclases/Protein prenyltransferases"/>
    <property type="match status" value="2"/>
</dbReference>
<dbReference type="InterPro" id="IPR005630">
    <property type="entry name" value="Terpene_synthase_metal-bd"/>
</dbReference>
<dbReference type="Proteomes" id="UP000011116">
    <property type="component" value="Chromosome 5H"/>
</dbReference>
<keyword evidence="5" id="KW-0456">Lyase</keyword>
<comment type="cofactor">
    <cofactor evidence="1">
        <name>Mg(2+)</name>
        <dbReference type="ChEBI" id="CHEBI:18420"/>
    </cofactor>
</comment>
<evidence type="ECO:0000256" key="2">
    <source>
        <dbReference type="ARBA" id="ARBA00006333"/>
    </source>
</evidence>
<feature type="domain" description="Terpene synthase N-terminal" evidence="6">
    <location>
        <begin position="276"/>
        <end position="471"/>
    </location>
</feature>
<evidence type="ECO:0000256" key="5">
    <source>
        <dbReference type="ARBA" id="ARBA00023239"/>
    </source>
</evidence>
<dbReference type="Gramene" id="HORVU.MOREX.r3.5HG0499360.1">
    <property type="protein sequence ID" value="HORVU.MOREX.r3.5HG0499360.1"/>
    <property type="gene ID" value="HORVU.MOREX.r3.5HG0499360"/>
</dbReference>
<dbReference type="PANTHER" id="PTHR31739">
    <property type="entry name" value="ENT-COPALYL DIPHOSPHATE SYNTHASE, CHLOROPLASTIC"/>
    <property type="match status" value="1"/>
</dbReference>
<dbReference type="GO" id="GO:0000287">
    <property type="term" value="F:magnesium ion binding"/>
    <property type="evidence" value="ECO:0000318"/>
    <property type="project" value="GO_Central"/>
</dbReference>
<keyword evidence="3" id="KW-0479">Metal-binding</keyword>
<dbReference type="FunFam" id="1.10.600.10:FF:000005">
    <property type="entry name" value="Ent-kaur-16-ene synthase, chloroplastic"/>
    <property type="match status" value="1"/>
</dbReference>
<proteinExistence type="inferred from homology"/>
<protein>
    <submittedName>
        <fullName evidence="8">Uncharacterized protein</fullName>
    </submittedName>
</protein>
<dbReference type="InterPro" id="IPR008949">
    <property type="entry name" value="Isoprenoid_synthase_dom_sf"/>
</dbReference>
<dbReference type="SMR" id="A0A8I6XIK2"/>
<reference evidence="8" key="2">
    <citation type="submission" date="2020-10" db="EMBL/GenBank/DDBJ databases">
        <authorList>
            <person name="Scholz U."/>
            <person name="Mascher M."/>
            <person name="Fiebig A."/>
        </authorList>
    </citation>
    <scope>NUCLEOTIDE SEQUENCE [LARGE SCALE GENOMIC DNA]</scope>
    <source>
        <strain evidence="8">cv. Morex</strain>
    </source>
</reference>
<evidence type="ECO:0000313" key="8">
    <source>
        <dbReference type="EnsemblPlants" id="HORVU.MOREX.r3.5HG0499360.1"/>
    </source>
</evidence>
<organism evidence="8 9">
    <name type="scientific">Hordeum vulgare subsp. vulgare</name>
    <name type="common">Domesticated barley</name>
    <dbReference type="NCBI Taxonomy" id="112509"/>
    <lineage>
        <taxon>Eukaryota</taxon>
        <taxon>Viridiplantae</taxon>
        <taxon>Streptophyta</taxon>
        <taxon>Embryophyta</taxon>
        <taxon>Tracheophyta</taxon>
        <taxon>Spermatophyta</taxon>
        <taxon>Magnoliopsida</taxon>
        <taxon>Liliopsida</taxon>
        <taxon>Poales</taxon>
        <taxon>Poaceae</taxon>
        <taxon>BOP clade</taxon>
        <taxon>Pooideae</taxon>
        <taxon>Triticodae</taxon>
        <taxon>Triticeae</taxon>
        <taxon>Hordeinae</taxon>
        <taxon>Hordeum</taxon>
    </lineage>
</organism>
<evidence type="ECO:0000256" key="1">
    <source>
        <dbReference type="ARBA" id="ARBA00001946"/>
    </source>
</evidence>
<evidence type="ECO:0000256" key="3">
    <source>
        <dbReference type="ARBA" id="ARBA00022723"/>
    </source>
</evidence>
<dbReference type="SUPFAM" id="SSF48576">
    <property type="entry name" value="Terpenoid synthases"/>
    <property type="match status" value="1"/>
</dbReference>
<evidence type="ECO:0000259" key="7">
    <source>
        <dbReference type="Pfam" id="PF03936"/>
    </source>
</evidence>
<keyword evidence="4" id="KW-0460">Magnesium</keyword>
<sequence>MSTTKVTGCSSVLPGTALPVRKSCWNHQRKAPLRLSFSKGAMAVHASRLLSTQARCREFFCPTPLLHWACVRTQRISSCSAYVETRLEGQTNSRSTNVERATRIKKQLQKPEFLPSSYDTAWVAMVPLAGHLKTPYFPQCVEWILQNQHGDGSWGITEYDLSADKNVMLSTLACVIALKKWKVGPEHITRGLNFIGRNFSTVIDEKIDAPTGFNIIFPGMVQLAIEMGLEFSVTESSVRGILRRKEMEMERLAKDKSYGKEAYMAFVAEGLGNLVDWNEVMKFQRNNGSFFNSPSTTAAILVHNYDEKALQYLNLLVTKFGSSAVPTMYPQNIHCQLSIVDTLEKIGISRYFSTEIKDILDMTYSYWLQRDEEIRLDLETCAMAFRLLQMNGYDVSSDELSHVAKASTFSSSLQGYLHDTKCILELYKASEVNFSEDELILGYWPRKLLTKNLCSDGMQSISLSEEVEHALKFPFYATVEPVEHKRNIQNLDTRVPRMLKRKNLPHRVNQDLLALAIDDFRISQSIYQEELHHLESWAKENKLDQLQYVRKILTTSYLSAVAAISPHELSVARVACAKTIFLTIIFDDLFDVAGSKGELESLIGLVERWDEPHKDEEFFSERVKIAFFALYRTVNQLGSMASIVQNCDVTKHLVEQWLHLLRSEMTEAEWRRSQHAPTVEEYMTPAAVTFALGPIILTSQYFIGEKLSEHVAKSQDYNELLRLVSRCGRFMNDNRTSERDGRDGNLNCVVLLALHSGGSMSIEAAEQEIHNSMVSCTRDLLRSVLREDSVVPRPCREMFWRFCKTSHLFYFRSDEFTSPREIVGALNAVIHEPLKLQASRPSLVARPE</sequence>
<dbReference type="EnsemblPlants" id="HORVU.MOREX.r3.5HG0499360.1">
    <property type="protein sequence ID" value="HORVU.MOREX.r3.5HG0499360.1"/>
    <property type="gene ID" value="HORVU.MOREX.r3.5HG0499360"/>
</dbReference>
<dbReference type="Pfam" id="PF03936">
    <property type="entry name" value="Terpene_synth_C"/>
    <property type="match status" value="1"/>
</dbReference>
<name>A0A8I6XIK2_HORVV</name>